<dbReference type="PANTHER" id="PTHR43537:SF44">
    <property type="entry name" value="GNTR FAMILY REGULATORY PROTEIN"/>
    <property type="match status" value="1"/>
</dbReference>
<evidence type="ECO:0000256" key="3">
    <source>
        <dbReference type="ARBA" id="ARBA00023163"/>
    </source>
</evidence>
<keyword evidence="1" id="KW-0805">Transcription regulation</keyword>
<dbReference type="InterPro" id="IPR011711">
    <property type="entry name" value="GntR_C"/>
</dbReference>
<protein>
    <submittedName>
        <fullName evidence="5">HTH-type transcriptional regulator LutR</fullName>
    </submittedName>
</protein>
<dbReference type="PANTHER" id="PTHR43537">
    <property type="entry name" value="TRANSCRIPTIONAL REGULATOR, GNTR FAMILY"/>
    <property type="match status" value="1"/>
</dbReference>
<dbReference type="PRINTS" id="PR00035">
    <property type="entry name" value="HTHGNTR"/>
</dbReference>
<dbReference type="InterPro" id="IPR036388">
    <property type="entry name" value="WH-like_DNA-bd_sf"/>
</dbReference>
<evidence type="ECO:0000313" key="6">
    <source>
        <dbReference type="Proteomes" id="UP001342418"/>
    </source>
</evidence>
<dbReference type="EMBL" id="CP030941">
    <property type="protein sequence ID" value="UUP18260.1"/>
    <property type="molecule type" value="Genomic_DNA"/>
</dbReference>
<evidence type="ECO:0000256" key="2">
    <source>
        <dbReference type="ARBA" id="ARBA00023125"/>
    </source>
</evidence>
<dbReference type="PROSITE" id="PS50949">
    <property type="entry name" value="HTH_GNTR"/>
    <property type="match status" value="1"/>
</dbReference>
<organism evidence="5 6">
    <name type="scientific">Nitratireductor thuwali</name>
    <dbReference type="NCBI Taxonomy" id="2267699"/>
    <lineage>
        <taxon>Bacteria</taxon>
        <taxon>Pseudomonadati</taxon>
        <taxon>Pseudomonadota</taxon>
        <taxon>Alphaproteobacteria</taxon>
        <taxon>Hyphomicrobiales</taxon>
        <taxon>Phyllobacteriaceae</taxon>
        <taxon>Nitratireductor</taxon>
    </lineage>
</organism>
<evidence type="ECO:0000313" key="5">
    <source>
        <dbReference type="EMBL" id="UUP18260.1"/>
    </source>
</evidence>
<gene>
    <name evidence="5" type="primary">lutR_3</name>
    <name evidence="5" type="ORF">NTH_02740</name>
</gene>
<evidence type="ECO:0000256" key="1">
    <source>
        <dbReference type="ARBA" id="ARBA00023015"/>
    </source>
</evidence>
<reference evidence="5 6" key="1">
    <citation type="submission" date="2018-07" db="EMBL/GenBank/DDBJ databases">
        <title>Genome sequence of Nitratireductor thuwali#1536.</title>
        <authorList>
            <person name="Michoud G."/>
            <person name="Merlino G."/>
            <person name="Sefrji F.O."/>
            <person name="Daffonchio D."/>
        </authorList>
    </citation>
    <scope>NUCLEOTIDE SEQUENCE [LARGE SCALE GENOMIC DNA]</scope>
    <source>
        <strain evidence="6">Nit1536</strain>
    </source>
</reference>
<dbReference type="SUPFAM" id="SSF46785">
    <property type="entry name" value="Winged helix' DNA-binding domain"/>
    <property type="match status" value="1"/>
</dbReference>
<dbReference type="Pfam" id="PF07729">
    <property type="entry name" value="FCD"/>
    <property type="match status" value="1"/>
</dbReference>
<dbReference type="Pfam" id="PF00392">
    <property type="entry name" value="GntR"/>
    <property type="match status" value="1"/>
</dbReference>
<feature type="domain" description="HTH gntR-type" evidence="4">
    <location>
        <begin position="21"/>
        <end position="89"/>
    </location>
</feature>
<evidence type="ECO:0000259" key="4">
    <source>
        <dbReference type="PROSITE" id="PS50949"/>
    </source>
</evidence>
<dbReference type="InterPro" id="IPR000524">
    <property type="entry name" value="Tscrpt_reg_HTH_GntR"/>
</dbReference>
<dbReference type="SMART" id="SM00345">
    <property type="entry name" value="HTH_GNTR"/>
    <property type="match status" value="1"/>
</dbReference>
<keyword evidence="2" id="KW-0238">DNA-binding</keyword>
<accession>A0ABY5MJS7</accession>
<keyword evidence="6" id="KW-1185">Reference proteome</keyword>
<proteinExistence type="predicted"/>
<dbReference type="SMART" id="SM00895">
    <property type="entry name" value="FCD"/>
    <property type="match status" value="1"/>
</dbReference>
<dbReference type="Gene3D" id="1.10.10.10">
    <property type="entry name" value="Winged helix-like DNA-binding domain superfamily/Winged helix DNA-binding domain"/>
    <property type="match status" value="1"/>
</dbReference>
<dbReference type="SUPFAM" id="SSF48008">
    <property type="entry name" value="GntR ligand-binding domain-like"/>
    <property type="match status" value="1"/>
</dbReference>
<dbReference type="CDD" id="cd07377">
    <property type="entry name" value="WHTH_GntR"/>
    <property type="match status" value="1"/>
</dbReference>
<dbReference type="RefSeq" id="WP_338530506.1">
    <property type="nucleotide sequence ID" value="NZ_CP030941.1"/>
</dbReference>
<dbReference type="Proteomes" id="UP001342418">
    <property type="component" value="Chromosome"/>
</dbReference>
<keyword evidence="3" id="KW-0804">Transcription</keyword>
<dbReference type="Gene3D" id="1.20.120.530">
    <property type="entry name" value="GntR ligand-binding domain-like"/>
    <property type="match status" value="1"/>
</dbReference>
<sequence length="255" mass="27425">MSENPSEMAFFSARARIAVPSRLADAVTEAIAAAVFDGRLVPGDPLPSEGEIAREFGVSKPIAREALRQLSGAGLVQTQQGKVARVKALNGEPLERFYGFAVRSSLRRLREANEMRLVVEAGIARLAAQRQHPEGLKAMADAVADMQRALGDPDAFTAADIAFHHGLALATGNMMIRVQMEGLRSVQREVSELFSSRSNRTSADWAATVERHRDIYSAIEAGDQDRAEAMITRHYEAADIASLEVAGAPAEGGGQ</sequence>
<dbReference type="InterPro" id="IPR036390">
    <property type="entry name" value="WH_DNA-bd_sf"/>
</dbReference>
<name>A0ABY5MJS7_9HYPH</name>
<dbReference type="InterPro" id="IPR008920">
    <property type="entry name" value="TF_FadR/GntR_C"/>
</dbReference>